<gene>
    <name evidence="1" type="ordered locus">rrnAC1467</name>
    <name evidence="2" type="ORF">E6P14_09720</name>
</gene>
<dbReference type="PaxDb" id="272569-rrnAC1467"/>
<dbReference type="EMBL" id="AY596297">
    <property type="protein sequence ID" value="AAV46392.1"/>
    <property type="molecule type" value="Genomic_DNA"/>
</dbReference>
<dbReference type="Proteomes" id="UP000001169">
    <property type="component" value="Chromosome I"/>
</dbReference>
<accession>Q5V260</accession>
<dbReference type="AlphaFoldDB" id="Q5V260"/>
<dbReference type="eggNOG" id="arCOG06276">
    <property type="taxonomic scope" value="Archaea"/>
</dbReference>
<protein>
    <recommendedName>
        <fullName evidence="5">DNA primase/polymerase bifunctional N-terminal domain-containing protein</fullName>
    </recommendedName>
</protein>
<dbReference type="KEGG" id="hma:rrnAC1467"/>
<evidence type="ECO:0000313" key="3">
    <source>
        <dbReference type="Proteomes" id="UP000001169"/>
    </source>
</evidence>
<evidence type="ECO:0000313" key="4">
    <source>
        <dbReference type="Proteomes" id="UP000298722"/>
    </source>
</evidence>
<organism evidence="1 3">
    <name type="scientific">Haloarcula marismortui (strain ATCC 43049 / DSM 3752 / JCM 8966 / VKM B-1809)</name>
    <name type="common">Halobacterium marismortui</name>
    <dbReference type="NCBI Taxonomy" id="272569"/>
    <lineage>
        <taxon>Archaea</taxon>
        <taxon>Methanobacteriati</taxon>
        <taxon>Methanobacteriota</taxon>
        <taxon>Stenosarchaea group</taxon>
        <taxon>Halobacteria</taxon>
        <taxon>Halobacteriales</taxon>
        <taxon>Haloarculaceae</taxon>
        <taxon>Haloarcula</taxon>
    </lineage>
</organism>
<dbReference type="GeneID" id="40152433"/>
<reference evidence="2 4" key="2">
    <citation type="submission" date="2019-04" db="EMBL/GenBank/DDBJ databases">
        <title>Methylomes of two halophilic Archaea, Haloarcula marismortui and Haloferax mediterranei.</title>
        <authorList>
            <person name="DasSarma S."/>
            <person name="DasSarma P."/>
            <person name="DasSarma S."/>
            <person name="Fomenkov A."/>
            <person name="Vincze T."/>
            <person name="Anton B.P."/>
            <person name="Roberts R.J."/>
        </authorList>
    </citation>
    <scope>NUCLEOTIDE SEQUENCE [LARGE SCALE GENOMIC DNA]</scope>
    <source>
        <strain evidence="2 4">ATCC 43049</strain>
    </source>
</reference>
<dbReference type="RefSeq" id="WP_011223643.1">
    <property type="nucleotide sequence ID" value="NC_006396.1"/>
</dbReference>
<reference evidence="1 3" key="1">
    <citation type="journal article" date="2004" name="Genome Res.">
        <title>Genome sequence of Haloarcula marismortui: a halophilic archaeon from the Dead Sea.</title>
        <authorList>
            <person name="Baliga N.S."/>
            <person name="Bonneau R."/>
            <person name="Facciotti M.T."/>
            <person name="Pan M."/>
            <person name="Glusman G."/>
            <person name="Deutsch E.W."/>
            <person name="Shannon P."/>
            <person name="Chiu Y."/>
            <person name="Weng R.S."/>
            <person name="Gan R.R."/>
            <person name="Hung P."/>
            <person name="Date S.V."/>
            <person name="Marcotte E."/>
            <person name="Hood L."/>
            <person name="Ng W.V."/>
        </authorList>
    </citation>
    <scope>NUCLEOTIDE SEQUENCE [LARGE SCALE GENOMIC DNA]</scope>
    <source>
        <strain evidence="1">ATCC 43049</strain>
        <strain evidence="3">ATCC 43049 / DSM 3752 / JCM 8966 / VKM B-1809</strain>
    </source>
</reference>
<proteinExistence type="predicted"/>
<evidence type="ECO:0008006" key="5">
    <source>
        <dbReference type="Google" id="ProtNLM"/>
    </source>
</evidence>
<dbReference type="STRING" id="272569.rrnAC1467"/>
<sequence>MSATFNFTTGRGFTDVSNLPVELKELDVWVVEDGKQPCYPSWEWRNSDEPTTSFENAKAELERRQGSPRAGDGLGIILEPSLNLVVIDGDKVVNDAGEVFGPYQDILDAANTYSEYSTSGTGIHTLVFGVSGLLEDRSMKCDTYEQEWACDEVPHIDVFGSQEARNVVLTGDVVGNTHYIRESPTFVRELHSQFPERQRATSSEQVHHTIDRDALDFEPQEGYDVADIRATIEQYAEYGSGAAQSRAEKILSLWDSSPSPNPRDGPTRSDAVAGVRYNSPSEADYDFVTGLAYYCRHDKALIRNCWQNSSRWSRPDKKKSATYYHKTIENSVRASTTRISRQNIMEVTE</sequence>
<dbReference type="EnsemblBacteria" id="AAV46392">
    <property type="protein sequence ID" value="AAV46392"/>
    <property type="gene ID" value="rrnAC1467"/>
</dbReference>
<dbReference type="EMBL" id="CP039138">
    <property type="protein sequence ID" value="QCP91122.1"/>
    <property type="molecule type" value="Genomic_DNA"/>
</dbReference>
<name>Q5V260_HALMA</name>
<evidence type="ECO:0000313" key="2">
    <source>
        <dbReference type="EMBL" id="QCP91122.1"/>
    </source>
</evidence>
<keyword evidence="3" id="KW-1185">Reference proteome</keyword>
<dbReference type="PATRIC" id="fig|272569.17.peg.2157"/>
<dbReference type="Proteomes" id="UP000298722">
    <property type="component" value="Chromosome"/>
</dbReference>
<dbReference type="HOGENOM" id="CLU_793673_0_0_2"/>
<evidence type="ECO:0000313" key="1">
    <source>
        <dbReference type="EMBL" id="AAV46392.1"/>
    </source>
</evidence>